<protein>
    <submittedName>
        <fullName evidence="4">Single-stranded DNA-binding protein</fullName>
    </submittedName>
</protein>
<accession>A0AAU7GB00</accession>
<feature type="region of interest" description="Disordered" evidence="3">
    <location>
        <begin position="111"/>
        <end position="162"/>
    </location>
</feature>
<organism evidence="4">
    <name type="scientific">Leifsonia sp. NPDC080035</name>
    <dbReference type="NCBI Taxonomy" id="3143936"/>
    <lineage>
        <taxon>Bacteria</taxon>
        <taxon>Bacillati</taxon>
        <taxon>Actinomycetota</taxon>
        <taxon>Actinomycetes</taxon>
        <taxon>Micrococcales</taxon>
        <taxon>Microbacteriaceae</taxon>
        <taxon>Leifsonia</taxon>
    </lineage>
</organism>
<gene>
    <name evidence="4" type="ORF">AAME72_16135</name>
</gene>
<dbReference type="PROSITE" id="PS50935">
    <property type="entry name" value="SSB"/>
    <property type="match status" value="1"/>
</dbReference>
<evidence type="ECO:0000256" key="2">
    <source>
        <dbReference type="PROSITE-ProRule" id="PRU00252"/>
    </source>
</evidence>
<name>A0AAU7GB00_9MICO</name>
<sequence length="162" mass="17085">MTESVAVRGVIATDPRHLVTQAGVAITSFRLVSTRRRFNRDTGTWEDAERNWYTVSSFRRLALSAAGCLAKGDPVLVTGRLAIREWMGEHRGITAEIEADSIGHDLSWGSSTFTRSPRAGSGTDPVSDGVSESGGDPGSDAGPDAVEDPGPQLPHDSPGAAP</sequence>
<dbReference type="GO" id="GO:0003697">
    <property type="term" value="F:single-stranded DNA binding"/>
    <property type="evidence" value="ECO:0007669"/>
    <property type="project" value="InterPro"/>
</dbReference>
<dbReference type="EMBL" id="CP157390">
    <property type="protein sequence ID" value="XBM47586.1"/>
    <property type="molecule type" value="Genomic_DNA"/>
</dbReference>
<dbReference type="InterPro" id="IPR012340">
    <property type="entry name" value="NA-bd_OB-fold"/>
</dbReference>
<dbReference type="Gene3D" id="2.40.50.140">
    <property type="entry name" value="Nucleic acid-binding proteins"/>
    <property type="match status" value="1"/>
</dbReference>
<dbReference type="AlphaFoldDB" id="A0AAU7GB00"/>
<dbReference type="CDD" id="cd04496">
    <property type="entry name" value="SSB_OBF"/>
    <property type="match status" value="1"/>
</dbReference>
<dbReference type="SUPFAM" id="SSF50249">
    <property type="entry name" value="Nucleic acid-binding proteins"/>
    <property type="match status" value="1"/>
</dbReference>
<evidence type="ECO:0000313" key="4">
    <source>
        <dbReference type="EMBL" id="XBM47586.1"/>
    </source>
</evidence>
<reference evidence="4" key="1">
    <citation type="submission" date="2024-05" db="EMBL/GenBank/DDBJ databases">
        <title>The Natural Products Discovery Center: Release of the First 8490 Sequenced Strains for Exploring Actinobacteria Biosynthetic Diversity.</title>
        <authorList>
            <person name="Kalkreuter E."/>
            <person name="Kautsar S.A."/>
            <person name="Yang D."/>
            <person name="Bader C.D."/>
            <person name="Teijaro C.N."/>
            <person name="Fluegel L."/>
            <person name="Davis C.M."/>
            <person name="Simpson J.R."/>
            <person name="Lauterbach L."/>
            <person name="Steele A.D."/>
            <person name="Gui C."/>
            <person name="Meng S."/>
            <person name="Li G."/>
            <person name="Viehrig K."/>
            <person name="Ye F."/>
            <person name="Su P."/>
            <person name="Kiefer A.F."/>
            <person name="Nichols A."/>
            <person name="Cepeda A.J."/>
            <person name="Yan W."/>
            <person name="Fan B."/>
            <person name="Jiang Y."/>
            <person name="Adhikari A."/>
            <person name="Zheng C.-J."/>
            <person name="Schuster L."/>
            <person name="Cowan T.M."/>
            <person name="Smanski M.J."/>
            <person name="Chevrette M.G."/>
            <person name="de Carvalho L.P.S."/>
            <person name="Shen B."/>
        </authorList>
    </citation>
    <scope>NUCLEOTIDE SEQUENCE</scope>
    <source>
        <strain evidence="4">NPDC080035</strain>
    </source>
</reference>
<dbReference type="Pfam" id="PF00436">
    <property type="entry name" value="SSB"/>
    <property type="match status" value="1"/>
</dbReference>
<keyword evidence="1 2" id="KW-0238">DNA-binding</keyword>
<dbReference type="RefSeq" id="WP_348787557.1">
    <property type="nucleotide sequence ID" value="NZ_CP157390.1"/>
</dbReference>
<proteinExistence type="predicted"/>
<evidence type="ECO:0000256" key="3">
    <source>
        <dbReference type="SAM" id="MobiDB-lite"/>
    </source>
</evidence>
<evidence type="ECO:0000256" key="1">
    <source>
        <dbReference type="ARBA" id="ARBA00023125"/>
    </source>
</evidence>
<dbReference type="InterPro" id="IPR000424">
    <property type="entry name" value="Primosome_PriB/ssb"/>
</dbReference>